<feature type="compositionally biased region" description="Basic and acidic residues" evidence="6">
    <location>
        <begin position="145"/>
        <end position="160"/>
    </location>
</feature>
<proteinExistence type="predicted"/>
<evidence type="ECO:0000259" key="7">
    <source>
        <dbReference type="Pfam" id="PF17771"/>
    </source>
</evidence>
<reference evidence="8" key="1">
    <citation type="journal article" date="2023" name="bioRxiv">
        <title>Scaffold-level genome assemblies of two parasitoid biocontrol wasps reveal the parthenogenesis mechanism and an associated novel virus.</title>
        <authorList>
            <person name="Inwood S."/>
            <person name="Skelly J."/>
            <person name="Guhlin J."/>
            <person name="Harrop T."/>
            <person name="Goldson S."/>
            <person name="Dearden P."/>
        </authorList>
    </citation>
    <scope>NUCLEOTIDE SEQUENCE</scope>
    <source>
        <strain evidence="8">Irish</strain>
        <tissue evidence="8">Whole body</tissue>
    </source>
</reference>
<dbReference type="Gene3D" id="3.40.1620.60">
    <property type="match status" value="1"/>
</dbReference>
<dbReference type="Proteomes" id="UP001168990">
    <property type="component" value="Unassembled WGS sequence"/>
</dbReference>
<organism evidence="8 9">
    <name type="scientific">Microctonus aethiopoides</name>
    <dbReference type="NCBI Taxonomy" id="144406"/>
    <lineage>
        <taxon>Eukaryota</taxon>
        <taxon>Metazoa</taxon>
        <taxon>Ecdysozoa</taxon>
        <taxon>Arthropoda</taxon>
        <taxon>Hexapoda</taxon>
        <taxon>Insecta</taxon>
        <taxon>Pterygota</taxon>
        <taxon>Neoptera</taxon>
        <taxon>Endopterygota</taxon>
        <taxon>Hymenoptera</taxon>
        <taxon>Apocrita</taxon>
        <taxon>Ichneumonoidea</taxon>
        <taxon>Braconidae</taxon>
        <taxon>Euphorinae</taxon>
        <taxon>Microctonus</taxon>
    </lineage>
</organism>
<evidence type="ECO:0000256" key="1">
    <source>
        <dbReference type="ARBA" id="ARBA00022723"/>
    </source>
</evidence>
<keyword evidence="1" id="KW-0479">Metal-binding</keyword>
<keyword evidence="3" id="KW-0862">Zinc</keyword>
<accession>A0AA39FAA7</accession>
<feature type="domain" description="ADAMTS cysteine-rich" evidence="7">
    <location>
        <begin position="261"/>
        <end position="330"/>
    </location>
</feature>
<keyword evidence="4" id="KW-1015">Disulfide bond</keyword>
<reference evidence="8" key="2">
    <citation type="submission" date="2023-03" db="EMBL/GenBank/DDBJ databases">
        <authorList>
            <person name="Inwood S.N."/>
            <person name="Skelly J.G."/>
            <person name="Guhlin J."/>
            <person name="Harrop T.W.R."/>
            <person name="Goldson S.G."/>
            <person name="Dearden P.K."/>
        </authorList>
    </citation>
    <scope>NUCLEOTIDE SEQUENCE</scope>
    <source>
        <strain evidence="8">Irish</strain>
        <tissue evidence="8">Whole body</tissue>
    </source>
</reference>
<feature type="region of interest" description="Disordered" evidence="6">
    <location>
        <begin position="137"/>
        <end position="163"/>
    </location>
</feature>
<dbReference type="GO" id="GO:0046872">
    <property type="term" value="F:metal ion binding"/>
    <property type="evidence" value="ECO:0007669"/>
    <property type="project" value="UniProtKB-KW"/>
</dbReference>
<evidence type="ECO:0000256" key="6">
    <source>
        <dbReference type="SAM" id="MobiDB-lite"/>
    </source>
</evidence>
<name>A0AA39FAA7_9HYME</name>
<sequence>MPFLLKIDVFISQELNSLTWHKSESNYLANKYLPVDIPLDENHRIDNIMEDVGDFVLYHDQKKHSAVVYFEKSKTFFGVIGTDYYIQNLPYNFDENYKYREALTENEYLKKRATPLIQNLPDMGFPTTSDTNIYETSELNRNNKRPSDSEAGPSDKHQRTEQNMVPITVMTFKPHYANYLFTVQEISKVLRLDIDPFDDFLEFTEKCCDSNPEGRPLCHKCLKWSGNSAIQFNEFFDKNLNRCFLLNLPRSIHSPGPVSLSSPHAQCRCFGYELYGKAIDRSASMIPSNECNTPVPCTKVNGNEKYFQPTVRPFDGTPCGKKKVCWKGVCHRVNA</sequence>
<keyword evidence="9" id="KW-1185">Reference proteome</keyword>
<evidence type="ECO:0000313" key="8">
    <source>
        <dbReference type="EMBL" id="KAK0165862.1"/>
    </source>
</evidence>
<keyword evidence="2" id="KW-0378">Hydrolase</keyword>
<evidence type="ECO:0000256" key="4">
    <source>
        <dbReference type="ARBA" id="ARBA00023157"/>
    </source>
</evidence>
<evidence type="ECO:0000256" key="5">
    <source>
        <dbReference type="ARBA" id="ARBA00023180"/>
    </source>
</evidence>
<evidence type="ECO:0000256" key="2">
    <source>
        <dbReference type="ARBA" id="ARBA00022801"/>
    </source>
</evidence>
<evidence type="ECO:0000256" key="3">
    <source>
        <dbReference type="ARBA" id="ARBA00022833"/>
    </source>
</evidence>
<comment type="caution">
    <text evidence="8">The sequence shown here is derived from an EMBL/GenBank/DDBJ whole genome shotgun (WGS) entry which is preliminary data.</text>
</comment>
<dbReference type="Pfam" id="PF17771">
    <property type="entry name" value="ADAMTS_CR_2"/>
    <property type="match status" value="1"/>
</dbReference>
<dbReference type="InterPro" id="IPR041645">
    <property type="entry name" value="ADAMTS_CR_2"/>
</dbReference>
<evidence type="ECO:0000313" key="9">
    <source>
        <dbReference type="Proteomes" id="UP001168990"/>
    </source>
</evidence>
<protein>
    <recommendedName>
        <fullName evidence="7">ADAMTS cysteine-rich domain-containing protein</fullName>
    </recommendedName>
</protein>
<dbReference type="GO" id="GO:0016787">
    <property type="term" value="F:hydrolase activity"/>
    <property type="evidence" value="ECO:0007669"/>
    <property type="project" value="UniProtKB-KW"/>
</dbReference>
<gene>
    <name evidence="8" type="ORF">PV328_004344</name>
</gene>
<dbReference type="AlphaFoldDB" id="A0AA39FAA7"/>
<dbReference type="EMBL" id="JAQQBS010001422">
    <property type="protein sequence ID" value="KAK0165862.1"/>
    <property type="molecule type" value="Genomic_DNA"/>
</dbReference>
<keyword evidence="5" id="KW-0325">Glycoprotein</keyword>